<accession>A0A7W6FS32</accession>
<dbReference type="Proteomes" id="UP000571950">
    <property type="component" value="Unassembled WGS sequence"/>
</dbReference>
<keyword evidence="2" id="KW-1185">Reference proteome</keyword>
<organism evidence="1 2">
    <name type="scientific">Sphingobium jiangsuense</name>
    <dbReference type="NCBI Taxonomy" id="870476"/>
    <lineage>
        <taxon>Bacteria</taxon>
        <taxon>Pseudomonadati</taxon>
        <taxon>Pseudomonadota</taxon>
        <taxon>Alphaproteobacteria</taxon>
        <taxon>Sphingomonadales</taxon>
        <taxon>Sphingomonadaceae</taxon>
        <taxon>Sphingobium</taxon>
    </lineage>
</organism>
<reference evidence="1 2" key="1">
    <citation type="submission" date="2020-08" db="EMBL/GenBank/DDBJ databases">
        <title>Genomic Encyclopedia of Type Strains, Phase IV (KMG-IV): sequencing the most valuable type-strain genomes for metagenomic binning, comparative biology and taxonomic classification.</title>
        <authorList>
            <person name="Goeker M."/>
        </authorList>
    </citation>
    <scope>NUCLEOTIDE SEQUENCE [LARGE SCALE GENOMIC DNA]</scope>
    <source>
        <strain evidence="1 2">DSM 26189</strain>
    </source>
</reference>
<comment type="caution">
    <text evidence="1">The sequence shown here is derived from an EMBL/GenBank/DDBJ whole genome shotgun (WGS) entry which is preliminary data.</text>
</comment>
<evidence type="ECO:0000313" key="2">
    <source>
        <dbReference type="Proteomes" id="UP000571950"/>
    </source>
</evidence>
<dbReference type="AlphaFoldDB" id="A0A7W6FS32"/>
<gene>
    <name evidence="1" type="ORF">GGR43_004046</name>
</gene>
<sequence length="135" mass="15420">MLNPLKTGGNGSRSGAGVIDIRAGDRSFTVVRTGREYSQDWADALNAAKARDDVEWAVDTSGNVRLRDVKVVTPFEQFMHRAKLRVLSPDELRNASFHWKNIAVERGYLRHLGDHRYEVRYEPKRDYDEMQEAAA</sequence>
<proteinExistence type="predicted"/>
<dbReference type="EMBL" id="JACIDT010000022">
    <property type="protein sequence ID" value="MBB3928302.1"/>
    <property type="molecule type" value="Genomic_DNA"/>
</dbReference>
<evidence type="ECO:0000313" key="1">
    <source>
        <dbReference type="EMBL" id="MBB3928302.1"/>
    </source>
</evidence>
<name>A0A7W6FS32_9SPHN</name>
<protein>
    <submittedName>
        <fullName evidence="1">Uncharacterized protein</fullName>
    </submittedName>
</protein>
<dbReference type="RefSeq" id="WP_188073586.1">
    <property type="nucleotide sequence ID" value="NZ_BSPS01000069.1"/>
</dbReference>